<dbReference type="InterPro" id="IPR026392">
    <property type="entry name" value="Exo/Archaeosortase_dom"/>
</dbReference>
<protein>
    <recommendedName>
        <fullName evidence="11">Exosortase</fullName>
    </recommendedName>
</protein>
<dbReference type="NCBIfam" id="NF033780">
    <property type="entry name" value="exosort_XrtU_C"/>
    <property type="match status" value="1"/>
</dbReference>
<feature type="transmembrane region" description="Helical" evidence="8">
    <location>
        <begin position="99"/>
        <end position="129"/>
    </location>
</feature>
<reference evidence="9 10" key="1">
    <citation type="journal article" date="2020" name="Syst. Appl. Microbiol.">
        <title>Alienimonas chondri sp. nov., a novel planctomycete isolated from the biofilm of the red alga Chondrus crispus.</title>
        <authorList>
            <person name="Vitorino I."/>
            <person name="Albuquerque L."/>
            <person name="Wiegand S."/>
            <person name="Kallscheuer N."/>
            <person name="da Costa M.S."/>
            <person name="Lobo-da-Cunha A."/>
            <person name="Jogler C."/>
            <person name="Lage O.M."/>
        </authorList>
    </citation>
    <scope>NUCLEOTIDE SEQUENCE [LARGE SCALE GENOMIC DNA]</scope>
    <source>
        <strain evidence="9 10">LzC2</strain>
    </source>
</reference>
<evidence type="ECO:0000256" key="3">
    <source>
        <dbReference type="ARBA" id="ARBA00022670"/>
    </source>
</evidence>
<organism evidence="9 10">
    <name type="scientific">Alienimonas chondri</name>
    <dbReference type="NCBI Taxonomy" id="2681879"/>
    <lineage>
        <taxon>Bacteria</taxon>
        <taxon>Pseudomonadati</taxon>
        <taxon>Planctomycetota</taxon>
        <taxon>Planctomycetia</taxon>
        <taxon>Planctomycetales</taxon>
        <taxon>Planctomycetaceae</taxon>
        <taxon>Alienimonas</taxon>
    </lineage>
</organism>
<keyword evidence="6 8" id="KW-1133">Transmembrane helix</keyword>
<comment type="subcellular location">
    <subcellularLocation>
        <location evidence="1">Cell membrane</location>
        <topology evidence="1">Multi-pass membrane protein</topology>
    </subcellularLocation>
</comment>
<name>A0ABX1VG78_9PLAN</name>
<evidence type="ECO:0000256" key="1">
    <source>
        <dbReference type="ARBA" id="ARBA00004651"/>
    </source>
</evidence>
<keyword evidence="7 8" id="KW-0472">Membrane</keyword>
<evidence type="ECO:0000256" key="8">
    <source>
        <dbReference type="SAM" id="Phobius"/>
    </source>
</evidence>
<evidence type="ECO:0000256" key="6">
    <source>
        <dbReference type="ARBA" id="ARBA00022989"/>
    </source>
</evidence>
<evidence type="ECO:0000313" key="9">
    <source>
        <dbReference type="EMBL" id="NNJ26273.1"/>
    </source>
</evidence>
<evidence type="ECO:0008006" key="11">
    <source>
        <dbReference type="Google" id="ProtNLM"/>
    </source>
</evidence>
<dbReference type="RefSeq" id="WP_171187140.1">
    <property type="nucleotide sequence ID" value="NZ_WTPX01000070.1"/>
</dbReference>
<proteinExistence type="predicted"/>
<feature type="transmembrane region" description="Helical" evidence="8">
    <location>
        <begin position="277"/>
        <end position="301"/>
    </location>
</feature>
<keyword evidence="10" id="KW-1185">Reference proteome</keyword>
<evidence type="ECO:0000256" key="5">
    <source>
        <dbReference type="ARBA" id="ARBA00022801"/>
    </source>
</evidence>
<keyword evidence="5" id="KW-0378">Hydrolase</keyword>
<sequence>MSASVSPTGTAEQNRLAKALGWLPLAAAGAAAISLGPLLADIVGRLWESPRFGHAPLVWAAATGIGWRRWREVREQRQLAHQAGRRVAKRSTPRPVPELLLWTAALLPSVGAIWLGTPWLALVAAFLAVPACIYSLGGGTAVRPIVPAWVAIWTTLPPPFQWDERLVLRLQRVAADLASTALDLLGRRHLPSGVTVELPGRSYFVEEACSGVNSLYALVAVTALGLAWARRSWPRWLILLPVAVLWAVAANAVRVTAAVELSAGYGWPVAEGIGHEALGVLTFALAAGLTLSTDALLALIVPPRANAAADSLEDDLEDEPDTVTEVGWLPRTALPRPVIWGTAAGLLLIVAAWDFTEGADQRSVVAVEVPDTLKPASESSLPALWNGWRRVGFRNVVRERGHIDGTYSSIWSYRRGSIRAEVSMDGPFVDGWHDLQLCYTNSGWNCTDAVDRVVAQDQRADGSAGDVYTRLDLEQPLGRRGVVFFTSYAMDDDENLGPDLKTRTRLTARFETLRDLIPVGAEGGYVRKPGYQVQTYVPTYRPLTDSETETVQALFHEMRERLAALPHSAAVADDGSDSSA</sequence>
<dbReference type="Pfam" id="PF09721">
    <property type="entry name" value="Exosortase_EpsH"/>
    <property type="match status" value="1"/>
</dbReference>
<evidence type="ECO:0000256" key="4">
    <source>
        <dbReference type="ARBA" id="ARBA00022692"/>
    </source>
</evidence>
<comment type="caution">
    <text evidence="9">The sequence shown here is derived from an EMBL/GenBank/DDBJ whole genome shotgun (WGS) entry which is preliminary data.</text>
</comment>
<evidence type="ECO:0000313" key="10">
    <source>
        <dbReference type="Proteomes" id="UP000609651"/>
    </source>
</evidence>
<keyword evidence="2" id="KW-1003">Cell membrane</keyword>
<evidence type="ECO:0000256" key="7">
    <source>
        <dbReference type="ARBA" id="ARBA00023136"/>
    </source>
</evidence>
<feature type="transmembrane region" description="Helical" evidence="8">
    <location>
        <begin position="20"/>
        <end position="40"/>
    </location>
</feature>
<dbReference type="NCBIfam" id="TIGR04178">
    <property type="entry name" value="exo_archaeo"/>
    <property type="match status" value="1"/>
</dbReference>
<feature type="transmembrane region" description="Helical" evidence="8">
    <location>
        <begin position="236"/>
        <end position="257"/>
    </location>
</feature>
<dbReference type="Proteomes" id="UP000609651">
    <property type="component" value="Unassembled WGS sequence"/>
</dbReference>
<gene>
    <name evidence="9" type="ORF">LzC2_23550</name>
</gene>
<dbReference type="EMBL" id="WTPX01000070">
    <property type="protein sequence ID" value="NNJ26273.1"/>
    <property type="molecule type" value="Genomic_DNA"/>
</dbReference>
<accession>A0ABX1VG78</accession>
<evidence type="ECO:0000256" key="2">
    <source>
        <dbReference type="ARBA" id="ARBA00022475"/>
    </source>
</evidence>
<keyword evidence="4 8" id="KW-0812">Transmembrane</keyword>
<dbReference type="InterPro" id="IPR019127">
    <property type="entry name" value="Exosortase"/>
</dbReference>
<keyword evidence="3" id="KW-0645">Protease</keyword>
<feature type="transmembrane region" description="Helical" evidence="8">
    <location>
        <begin position="211"/>
        <end position="229"/>
    </location>
</feature>